<dbReference type="PANTHER" id="PTHR14614:SF147">
    <property type="entry name" value="S-ADENOSYLMETHIONINE-DEPENDENT METHYLTRANSFERASE OF THE SEVEN BETA-STRAND FAMILY"/>
    <property type="match status" value="1"/>
</dbReference>
<reference evidence="1 2" key="1">
    <citation type="journal article" date="2015" name="Fungal Genet. Biol.">
        <title>Evolution of novel wood decay mechanisms in Agaricales revealed by the genome sequences of Fistulina hepatica and Cylindrobasidium torrendii.</title>
        <authorList>
            <person name="Floudas D."/>
            <person name="Held B.W."/>
            <person name="Riley R."/>
            <person name="Nagy L.G."/>
            <person name="Koehler G."/>
            <person name="Ransdell A.S."/>
            <person name="Younus H."/>
            <person name="Chow J."/>
            <person name="Chiniquy J."/>
            <person name="Lipzen A."/>
            <person name="Tritt A."/>
            <person name="Sun H."/>
            <person name="Haridas S."/>
            <person name="LaButti K."/>
            <person name="Ohm R.A."/>
            <person name="Kues U."/>
            <person name="Blanchette R.A."/>
            <person name="Grigoriev I.V."/>
            <person name="Minto R.E."/>
            <person name="Hibbett D.S."/>
        </authorList>
    </citation>
    <scope>NUCLEOTIDE SEQUENCE [LARGE SCALE GENOMIC DNA]</scope>
    <source>
        <strain evidence="1 2">FP15055 ss-10</strain>
    </source>
</reference>
<gene>
    <name evidence="1" type="ORF">CYLTODRAFT_353567</name>
</gene>
<dbReference type="EMBL" id="KN880530">
    <property type="protein sequence ID" value="KIY67257.1"/>
    <property type="molecule type" value="Genomic_DNA"/>
</dbReference>
<dbReference type="GO" id="GO:0008757">
    <property type="term" value="F:S-adenosylmethionine-dependent methyltransferase activity"/>
    <property type="evidence" value="ECO:0007669"/>
    <property type="project" value="UniProtKB-ARBA"/>
</dbReference>
<organism evidence="1 2">
    <name type="scientific">Cylindrobasidium torrendii FP15055 ss-10</name>
    <dbReference type="NCBI Taxonomy" id="1314674"/>
    <lineage>
        <taxon>Eukaryota</taxon>
        <taxon>Fungi</taxon>
        <taxon>Dikarya</taxon>
        <taxon>Basidiomycota</taxon>
        <taxon>Agaricomycotina</taxon>
        <taxon>Agaricomycetes</taxon>
        <taxon>Agaricomycetidae</taxon>
        <taxon>Agaricales</taxon>
        <taxon>Marasmiineae</taxon>
        <taxon>Physalacriaceae</taxon>
        <taxon>Cylindrobasidium</taxon>
    </lineage>
</organism>
<evidence type="ECO:0008006" key="3">
    <source>
        <dbReference type="Google" id="ProtNLM"/>
    </source>
</evidence>
<accession>A0A0D7B9R9</accession>
<proteinExistence type="predicted"/>
<dbReference type="Proteomes" id="UP000054007">
    <property type="component" value="Unassembled WGS sequence"/>
</dbReference>
<dbReference type="InterPro" id="IPR019410">
    <property type="entry name" value="Methyltransf_16"/>
</dbReference>
<evidence type="ECO:0000313" key="2">
    <source>
        <dbReference type="Proteomes" id="UP000054007"/>
    </source>
</evidence>
<name>A0A0D7B9R9_9AGAR</name>
<dbReference type="PANTHER" id="PTHR14614">
    <property type="entry name" value="HEPATOCELLULAR CARCINOMA-ASSOCIATED ANTIGEN"/>
    <property type="match status" value="1"/>
</dbReference>
<dbReference type="SUPFAM" id="SSF53335">
    <property type="entry name" value="S-adenosyl-L-methionine-dependent methyltransferases"/>
    <property type="match status" value="1"/>
</dbReference>
<dbReference type="OrthoDB" id="433955at2759"/>
<dbReference type="InterPro" id="IPR029063">
    <property type="entry name" value="SAM-dependent_MTases_sf"/>
</dbReference>
<sequence length="360" mass="39440">MTVPTLPTSLRQSPTVHLPPIKKIDICTTEDLLECLVYLRLIYNPPVRGIRRRGSKTQPASLNEWTNDTYERTYAVRWLTSLIVRAEMGTIPDATDELVKQAASLLALCSGTAGAGVVERDFIFGPSVHVKLTDIPLENQDFASVGAQTWGGACVMAEAIVEDPSQFGMDPARQHARILELGAGTGLVGLATAKLYEHWKTPVTILATDFYPSVLANLQSNITANFPPDSQSVVSVTSCFLDWALFPEATAIKPTLQEPFDIILGADIVYEAQHATWIKACLRRLLRKSASAYFHLTIPLRSAFASESATVDTIFAPQFNDVGIRSKTTIVCDAGTGKDTELVEYAYYQIGWNLDGIESK</sequence>
<dbReference type="AlphaFoldDB" id="A0A0D7B9R9"/>
<dbReference type="Pfam" id="PF10294">
    <property type="entry name" value="Methyltransf_16"/>
    <property type="match status" value="1"/>
</dbReference>
<evidence type="ECO:0000313" key="1">
    <source>
        <dbReference type="EMBL" id="KIY67257.1"/>
    </source>
</evidence>
<protein>
    <recommendedName>
        <fullName evidence="3">S-adenosyl-L-methionine-dependent methyltransferase</fullName>
    </recommendedName>
</protein>
<dbReference type="CDD" id="cd02440">
    <property type="entry name" value="AdoMet_MTases"/>
    <property type="match status" value="1"/>
</dbReference>
<dbReference type="Gene3D" id="3.40.50.150">
    <property type="entry name" value="Vaccinia Virus protein VP39"/>
    <property type="match status" value="1"/>
</dbReference>
<keyword evidence="2" id="KW-1185">Reference proteome</keyword>
<dbReference type="STRING" id="1314674.A0A0D7B9R9"/>